<dbReference type="OrthoDB" id="9797551at2"/>
<dbReference type="InterPro" id="IPR036868">
    <property type="entry name" value="TusA-like_sf"/>
</dbReference>
<accession>A0A4R2Q7S3</accession>
<dbReference type="EMBL" id="SLXP01000002">
    <property type="protein sequence ID" value="TCP42841.1"/>
    <property type="molecule type" value="Genomic_DNA"/>
</dbReference>
<dbReference type="PROSITE" id="PS01148">
    <property type="entry name" value="UPF0033"/>
    <property type="match status" value="1"/>
</dbReference>
<dbReference type="Gene3D" id="3.30.110.40">
    <property type="entry name" value="TusA-like domain"/>
    <property type="match status" value="1"/>
</dbReference>
<dbReference type="Proteomes" id="UP000294835">
    <property type="component" value="Unassembled WGS sequence"/>
</dbReference>
<sequence>MVVSLEIDARGLRCPLPVLKARKALEQLADGGLLRLWADDPVAVVDIPHFCKEAGHEFIAMEDCEEGQLYLIRRG</sequence>
<proteinExistence type="inferred from homology"/>
<dbReference type="RefSeq" id="WP_132460718.1">
    <property type="nucleotide sequence ID" value="NZ_SLXP01000002.1"/>
</dbReference>
<evidence type="ECO:0000313" key="4">
    <source>
        <dbReference type="Proteomes" id="UP000294835"/>
    </source>
</evidence>
<dbReference type="PANTHER" id="PTHR33279:SF6">
    <property type="entry name" value="SULFUR CARRIER PROTEIN YEDF-RELATED"/>
    <property type="match status" value="1"/>
</dbReference>
<reference evidence="3 4" key="1">
    <citation type="submission" date="2019-03" db="EMBL/GenBank/DDBJ databases">
        <title>Genomic Encyclopedia of Type Strains, Phase IV (KMG-IV): sequencing the most valuable type-strain genomes for metagenomic binning, comparative biology and taxonomic classification.</title>
        <authorList>
            <person name="Goeker M."/>
        </authorList>
    </citation>
    <scope>NUCLEOTIDE SEQUENCE [LARGE SCALE GENOMIC DNA]</scope>
    <source>
        <strain evidence="3 4">DSM 18063</strain>
    </source>
</reference>
<comment type="caution">
    <text evidence="3">The sequence shown here is derived from an EMBL/GenBank/DDBJ whole genome shotgun (WGS) entry which is preliminary data.</text>
</comment>
<dbReference type="InterPro" id="IPR001455">
    <property type="entry name" value="TusA-like"/>
</dbReference>
<dbReference type="Pfam" id="PF01206">
    <property type="entry name" value="TusA"/>
    <property type="match status" value="1"/>
</dbReference>
<keyword evidence="4" id="KW-1185">Reference proteome</keyword>
<gene>
    <name evidence="3" type="ORF">EV662_10230</name>
</gene>
<evidence type="ECO:0000313" key="3">
    <source>
        <dbReference type="EMBL" id="TCP42841.1"/>
    </source>
</evidence>
<protein>
    <submittedName>
        <fullName evidence="3">tRNA 2-thiouridine synthesizing protein A</fullName>
    </submittedName>
</protein>
<comment type="similarity">
    <text evidence="1">Belongs to the sulfur carrier protein TusA family.</text>
</comment>
<dbReference type="AlphaFoldDB" id="A0A4R2Q7S3"/>
<name>A0A4R2Q7S3_9RHOB</name>
<feature type="domain" description="UPF0033" evidence="2">
    <location>
        <begin position="7"/>
        <end position="31"/>
    </location>
</feature>
<dbReference type="SUPFAM" id="SSF64307">
    <property type="entry name" value="SirA-like"/>
    <property type="match status" value="1"/>
</dbReference>
<evidence type="ECO:0000256" key="1">
    <source>
        <dbReference type="ARBA" id="ARBA00008984"/>
    </source>
</evidence>
<organism evidence="3 4">
    <name type="scientific">Rhodovulum marinum</name>
    <dbReference type="NCBI Taxonomy" id="320662"/>
    <lineage>
        <taxon>Bacteria</taxon>
        <taxon>Pseudomonadati</taxon>
        <taxon>Pseudomonadota</taxon>
        <taxon>Alphaproteobacteria</taxon>
        <taxon>Rhodobacterales</taxon>
        <taxon>Paracoccaceae</taxon>
        <taxon>Rhodovulum</taxon>
    </lineage>
</organism>
<evidence type="ECO:0000259" key="2">
    <source>
        <dbReference type="PROSITE" id="PS01148"/>
    </source>
</evidence>
<dbReference type="PANTHER" id="PTHR33279">
    <property type="entry name" value="SULFUR CARRIER PROTEIN YEDF-RELATED"/>
    <property type="match status" value="1"/>
</dbReference>
<dbReference type="CDD" id="cd00291">
    <property type="entry name" value="SirA_YedF_YeeD"/>
    <property type="match status" value="1"/>
</dbReference>